<dbReference type="EMBL" id="FQUU01000007">
    <property type="protein sequence ID" value="SHF21922.1"/>
    <property type="molecule type" value="Genomic_DNA"/>
</dbReference>
<organism evidence="1 2">
    <name type="scientific">Flavisolibacter ginsengisoli DSM 18119</name>
    <dbReference type="NCBI Taxonomy" id="1121884"/>
    <lineage>
        <taxon>Bacteria</taxon>
        <taxon>Pseudomonadati</taxon>
        <taxon>Bacteroidota</taxon>
        <taxon>Chitinophagia</taxon>
        <taxon>Chitinophagales</taxon>
        <taxon>Chitinophagaceae</taxon>
        <taxon>Flavisolibacter</taxon>
    </lineage>
</organism>
<evidence type="ECO:0008006" key="3">
    <source>
        <dbReference type="Google" id="ProtNLM"/>
    </source>
</evidence>
<accession>A0A1M4ZVZ0</accession>
<evidence type="ECO:0000313" key="2">
    <source>
        <dbReference type="Proteomes" id="UP000184048"/>
    </source>
</evidence>
<dbReference type="Proteomes" id="UP000184048">
    <property type="component" value="Unassembled WGS sequence"/>
</dbReference>
<sequence>MRKFLTGLLALPFIAFSQEKTVVSVNRVFPKQDKVQMFEKALGAHAQKYHKGDFAWRVYTIESGPDAGGYHITEGPSSWDAIDKRGDLGAEHTADWDKNIAPLLTERGSISYSVYRADLSSVDLTAYSDKIAITHVYSKPGYGGDLEDIIKKLKKTWDASSQTIAVYESSSSGEPQMALVTRYKNGLKERERGFRAPMKERYESANGSGSWDNYNQLIRAAVDHSWSELLFLKKDLSSK</sequence>
<reference evidence="1 2" key="1">
    <citation type="submission" date="2016-11" db="EMBL/GenBank/DDBJ databases">
        <authorList>
            <person name="Jaros S."/>
            <person name="Januszkiewicz K."/>
            <person name="Wedrychowicz H."/>
        </authorList>
    </citation>
    <scope>NUCLEOTIDE SEQUENCE [LARGE SCALE GENOMIC DNA]</scope>
    <source>
        <strain evidence="1 2">DSM 18119</strain>
    </source>
</reference>
<proteinExistence type="predicted"/>
<evidence type="ECO:0000313" key="1">
    <source>
        <dbReference type="EMBL" id="SHF21922.1"/>
    </source>
</evidence>
<dbReference type="RefSeq" id="WP_072835280.1">
    <property type="nucleotide sequence ID" value="NZ_FQUU01000007.1"/>
</dbReference>
<dbReference type="AlphaFoldDB" id="A0A1M4ZVZ0"/>
<name>A0A1M4ZVZ0_9BACT</name>
<protein>
    <recommendedName>
        <fullName evidence="3">NIPSNAP protein</fullName>
    </recommendedName>
</protein>
<dbReference type="OrthoDB" id="659133at2"/>
<gene>
    <name evidence="1" type="ORF">SAMN02745131_02094</name>
</gene>
<keyword evidence="2" id="KW-1185">Reference proteome</keyword>
<dbReference type="STRING" id="1121884.SAMN02745131_02094"/>